<dbReference type="AlphaFoldDB" id="A0A1F7YGC5"/>
<evidence type="ECO:0000313" key="2">
    <source>
        <dbReference type="Proteomes" id="UP000179221"/>
    </source>
</evidence>
<organism evidence="1 2">
    <name type="scientific">Candidatus Woesebacteria bacterium RIFCSPHIGHO2_01_FULL_40_22</name>
    <dbReference type="NCBI Taxonomy" id="1802499"/>
    <lineage>
        <taxon>Bacteria</taxon>
        <taxon>Candidatus Woeseibacteriota</taxon>
    </lineage>
</organism>
<evidence type="ECO:0000313" key="1">
    <source>
        <dbReference type="EMBL" id="OGM26353.1"/>
    </source>
</evidence>
<reference evidence="1 2" key="1">
    <citation type="journal article" date="2016" name="Nat. Commun.">
        <title>Thousands of microbial genomes shed light on interconnected biogeochemical processes in an aquifer system.</title>
        <authorList>
            <person name="Anantharaman K."/>
            <person name="Brown C.T."/>
            <person name="Hug L.A."/>
            <person name="Sharon I."/>
            <person name="Castelle C.J."/>
            <person name="Probst A.J."/>
            <person name="Thomas B.C."/>
            <person name="Singh A."/>
            <person name="Wilkins M.J."/>
            <person name="Karaoz U."/>
            <person name="Brodie E.L."/>
            <person name="Williams K.H."/>
            <person name="Hubbard S.S."/>
            <person name="Banfield J.F."/>
        </authorList>
    </citation>
    <scope>NUCLEOTIDE SEQUENCE [LARGE SCALE GENOMIC DNA]</scope>
</reference>
<comment type="caution">
    <text evidence="1">The sequence shown here is derived from an EMBL/GenBank/DDBJ whole genome shotgun (WGS) entry which is preliminary data.</text>
</comment>
<protein>
    <submittedName>
        <fullName evidence="1">Uncharacterized protein</fullName>
    </submittedName>
</protein>
<dbReference type="Proteomes" id="UP000179221">
    <property type="component" value="Unassembled WGS sequence"/>
</dbReference>
<proteinExistence type="predicted"/>
<gene>
    <name evidence="1" type="ORF">A2628_03260</name>
</gene>
<name>A0A1F7YGC5_9BACT</name>
<sequence length="135" mass="15568">MKENPKLRGADWLNIDNMLRELAPDLWQRSKEEMESDAEDPTIYDEIFRLKGFAIYMVRYASSPNPNDYQAQDVLSGEKLINPKTKRAFTFSDLSVKREDCIGTTAGIWGREEQIARITVELYQKLHNTGPSPNK</sequence>
<dbReference type="EMBL" id="MGGL01000013">
    <property type="protein sequence ID" value="OGM26353.1"/>
    <property type="molecule type" value="Genomic_DNA"/>
</dbReference>
<accession>A0A1F7YGC5</accession>